<protein>
    <submittedName>
        <fullName evidence="4">SET domain protein</fullName>
    </submittedName>
</protein>
<dbReference type="PANTHER" id="PTHR47332">
    <property type="entry name" value="SET DOMAIN-CONTAINING PROTEIN 5"/>
    <property type="match status" value="1"/>
</dbReference>
<sequence>MRALFLTPSLYALAAAGSDYWRQRDAFAPVVFGPVQAGNELWNSLLPSHESCQAKANDTDPVCVYSSPLFASGRGISIVTTAQTMEHIERLPAFSVPDAHHASSINEQPPNPPFDERDLPGRGKGLIANKTLHRGDRIFAHTPILMFHEDASQSLQEDVWAGLEHDAVRSLPLPAKDLFWNLFGQPSYGPAQGRIYTNAFSIEIKDIEHYAIFPEIARLNHDCRPNAAYFFDEATLTHYVHALTDIHPGTELTITYIDPQMSRKERMETLADTWGFTCSCNSCSMAARLSLASDARLAKIEEMTEDFDVEDNIMPSSMALALVSLYEQERLYGPVADAYRYAATAFCAEKDRWGAIKYANLAVETGMLEHGFNDPDVKLMEQLATSPETQPCWFHAKDGHTELE</sequence>
<dbReference type="Gene3D" id="1.25.40.10">
    <property type="entry name" value="Tetratricopeptide repeat domain"/>
    <property type="match status" value="1"/>
</dbReference>
<dbReference type="AlphaFoldDB" id="G3JBR1"/>
<dbReference type="SUPFAM" id="SSF82199">
    <property type="entry name" value="SET domain"/>
    <property type="match status" value="1"/>
</dbReference>
<gene>
    <name evidence="4" type="ORF">CCM_01956</name>
</gene>
<dbReference type="GeneID" id="18163985"/>
<dbReference type="Pfam" id="PF00856">
    <property type="entry name" value="SET"/>
    <property type="match status" value="1"/>
</dbReference>
<dbReference type="KEGG" id="cmt:CCM_01956"/>
<dbReference type="VEuPathDB" id="FungiDB:CCM_01956"/>
<keyword evidence="2" id="KW-0732">Signal</keyword>
<dbReference type="Gene3D" id="2.170.270.10">
    <property type="entry name" value="SET domain"/>
    <property type="match status" value="1"/>
</dbReference>
<dbReference type="PROSITE" id="PS50280">
    <property type="entry name" value="SET"/>
    <property type="match status" value="1"/>
</dbReference>
<feature type="signal peptide" evidence="2">
    <location>
        <begin position="1"/>
        <end position="16"/>
    </location>
</feature>
<dbReference type="STRING" id="983644.G3JBR1"/>
<dbReference type="PANTHER" id="PTHR47332:SF6">
    <property type="entry name" value="SET DOMAIN-CONTAINING PROTEIN"/>
    <property type="match status" value="1"/>
</dbReference>
<dbReference type="EMBL" id="JH126400">
    <property type="protein sequence ID" value="EGX93687.1"/>
    <property type="molecule type" value="Genomic_DNA"/>
</dbReference>
<accession>G3JBR1</accession>
<dbReference type="InterPro" id="IPR053185">
    <property type="entry name" value="SET_domain_protein"/>
</dbReference>
<feature type="chain" id="PRO_5003446042" evidence="2">
    <location>
        <begin position="17"/>
        <end position="404"/>
    </location>
</feature>
<dbReference type="InterPro" id="IPR001214">
    <property type="entry name" value="SET_dom"/>
</dbReference>
<reference evidence="4 5" key="1">
    <citation type="journal article" date="2011" name="Genome Biol.">
        <title>Genome sequence of the insect pathogenic fungus Cordyceps militaris, a valued traditional Chinese medicine.</title>
        <authorList>
            <person name="Zheng P."/>
            <person name="Xia Y."/>
            <person name="Xiao G."/>
            <person name="Xiong C."/>
            <person name="Hu X."/>
            <person name="Zhang S."/>
            <person name="Zheng H."/>
            <person name="Huang Y."/>
            <person name="Zhou Y."/>
            <person name="Wang S."/>
            <person name="Zhao G.P."/>
            <person name="Liu X."/>
            <person name="St Leger R.J."/>
            <person name="Wang C."/>
        </authorList>
    </citation>
    <scope>NUCLEOTIDE SEQUENCE [LARGE SCALE GENOMIC DNA]</scope>
    <source>
        <strain evidence="4 5">CM01</strain>
    </source>
</reference>
<evidence type="ECO:0000256" key="2">
    <source>
        <dbReference type="SAM" id="SignalP"/>
    </source>
</evidence>
<dbReference type="Proteomes" id="UP000001610">
    <property type="component" value="Unassembled WGS sequence"/>
</dbReference>
<dbReference type="InterPro" id="IPR046341">
    <property type="entry name" value="SET_dom_sf"/>
</dbReference>
<feature type="region of interest" description="Disordered" evidence="1">
    <location>
        <begin position="99"/>
        <end position="126"/>
    </location>
</feature>
<name>G3JBR1_CORMM</name>
<dbReference type="CDD" id="cd20071">
    <property type="entry name" value="SET_SMYD"/>
    <property type="match status" value="1"/>
</dbReference>
<organism evidence="4 5">
    <name type="scientific">Cordyceps militaris (strain CM01)</name>
    <name type="common">Caterpillar fungus</name>
    <dbReference type="NCBI Taxonomy" id="983644"/>
    <lineage>
        <taxon>Eukaryota</taxon>
        <taxon>Fungi</taxon>
        <taxon>Dikarya</taxon>
        <taxon>Ascomycota</taxon>
        <taxon>Pezizomycotina</taxon>
        <taxon>Sordariomycetes</taxon>
        <taxon>Hypocreomycetidae</taxon>
        <taxon>Hypocreales</taxon>
        <taxon>Cordycipitaceae</taxon>
        <taxon>Cordyceps</taxon>
    </lineage>
</organism>
<evidence type="ECO:0000259" key="3">
    <source>
        <dbReference type="PROSITE" id="PS50280"/>
    </source>
</evidence>
<dbReference type="SMART" id="SM00317">
    <property type="entry name" value="SET"/>
    <property type="match status" value="1"/>
</dbReference>
<dbReference type="eggNOG" id="KOG2084">
    <property type="taxonomic scope" value="Eukaryota"/>
</dbReference>
<keyword evidence="5" id="KW-1185">Reference proteome</keyword>
<evidence type="ECO:0000256" key="1">
    <source>
        <dbReference type="SAM" id="MobiDB-lite"/>
    </source>
</evidence>
<proteinExistence type="predicted"/>
<feature type="domain" description="SET" evidence="3">
    <location>
        <begin position="112"/>
        <end position="257"/>
    </location>
</feature>
<dbReference type="OMA" id="QHEFPGK"/>
<dbReference type="RefSeq" id="XP_006667173.1">
    <property type="nucleotide sequence ID" value="XM_006667110.1"/>
</dbReference>
<dbReference type="InterPro" id="IPR011990">
    <property type="entry name" value="TPR-like_helical_dom_sf"/>
</dbReference>
<dbReference type="OrthoDB" id="265717at2759"/>
<dbReference type="HOGENOM" id="CLU_028281_6_1_1"/>
<evidence type="ECO:0000313" key="4">
    <source>
        <dbReference type="EMBL" id="EGX93687.1"/>
    </source>
</evidence>
<dbReference type="InParanoid" id="G3JBR1"/>
<evidence type="ECO:0000313" key="5">
    <source>
        <dbReference type="Proteomes" id="UP000001610"/>
    </source>
</evidence>